<name>A0A8H5BPR9_9AGAR</name>
<accession>A0A8H5BPR9</accession>
<comment type="caution">
    <text evidence="1">The sequence shown here is derived from an EMBL/GenBank/DDBJ whole genome shotgun (WGS) entry which is preliminary data.</text>
</comment>
<dbReference type="EMBL" id="JAACJJ010000014">
    <property type="protein sequence ID" value="KAF5327105.1"/>
    <property type="molecule type" value="Genomic_DNA"/>
</dbReference>
<dbReference type="AlphaFoldDB" id="A0A8H5BPR9"/>
<gene>
    <name evidence="1" type="ORF">D9619_003998</name>
</gene>
<dbReference type="Proteomes" id="UP000567179">
    <property type="component" value="Unassembled WGS sequence"/>
</dbReference>
<organism evidence="1 2">
    <name type="scientific">Psilocybe cf. subviscida</name>
    <dbReference type="NCBI Taxonomy" id="2480587"/>
    <lineage>
        <taxon>Eukaryota</taxon>
        <taxon>Fungi</taxon>
        <taxon>Dikarya</taxon>
        <taxon>Basidiomycota</taxon>
        <taxon>Agaricomycotina</taxon>
        <taxon>Agaricomycetes</taxon>
        <taxon>Agaricomycetidae</taxon>
        <taxon>Agaricales</taxon>
        <taxon>Agaricineae</taxon>
        <taxon>Strophariaceae</taxon>
        <taxon>Psilocybe</taxon>
    </lineage>
</organism>
<keyword evidence="2" id="KW-1185">Reference proteome</keyword>
<protein>
    <submittedName>
        <fullName evidence="1">Uncharacterized protein</fullName>
    </submittedName>
</protein>
<evidence type="ECO:0000313" key="2">
    <source>
        <dbReference type="Proteomes" id="UP000567179"/>
    </source>
</evidence>
<dbReference type="OrthoDB" id="3145038at2759"/>
<evidence type="ECO:0000313" key="1">
    <source>
        <dbReference type="EMBL" id="KAF5327105.1"/>
    </source>
</evidence>
<proteinExistence type="predicted"/>
<sequence>MQLRFERNLFIPDCALTKMTTPELERAARGPDMWLALVANNPRDDNILEHLSRYTLTMPMPHIPKDKEMLPRSGIALRLAPGGNFLVGVSAVALCIWRLGPQHTGTGNPRSLQPISTARIEQKSEEYYGSVCDVLLERTTDGEGLRVALQYCDHWASRSVLYVVRKLEIHPLKDVTSRYTCSIYEIDLKSENPKFELLVSRPTPRRDITTRLYAMLGDIVLITMDGWEIVLWNFVENTWACWLLKEDFGFYSGNVLLTPEYVMIMGDDRLGIWKIPPLRDNPALGGISFWYDGYTISEQYLPPDFVCTLPAPPIVCSERRNWTWCAPHQWHNSRATLSSTFLGITTISDEWDPYTSITGYGRLGFLKVHHTLRLNVNERNHVNKDIPDSLKNGLQAPLYVYPPGSQPMFFSDSHSDNSTVVGGDPNRVEIYASNPIGRPSRDSEIRSMSMITTDQIQPGFYPKFSPAAGRLAFISKEHKIVVWDFLP</sequence>
<reference evidence="1 2" key="1">
    <citation type="journal article" date="2020" name="ISME J.">
        <title>Uncovering the hidden diversity of litter-decomposition mechanisms in mushroom-forming fungi.</title>
        <authorList>
            <person name="Floudas D."/>
            <person name="Bentzer J."/>
            <person name="Ahren D."/>
            <person name="Johansson T."/>
            <person name="Persson P."/>
            <person name="Tunlid A."/>
        </authorList>
    </citation>
    <scope>NUCLEOTIDE SEQUENCE [LARGE SCALE GENOMIC DNA]</scope>
    <source>
        <strain evidence="1 2">CBS 101986</strain>
    </source>
</reference>